<protein>
    <submittedName>
        <fullName evidence="2">Putative acetyltransferase</fullName>
    </submittedName>
</protein>
<dbReference type="PANTHER" id="PTHR43233">
    <property type="entry name" value="FAMILY N-ACETYLTRANSFERASE, PUTATIVE (AFU_ORTHOLOGUE AFUA_6G03350)-RELATED"/>
    <property type="match status" value="1"/>
</dbReference>
<evidence type="ECO:0000313" key="3">
    <source>
        <dbReference type="Proteomes" id="UP000018896"/>
    </source>
</evidence>
<dbReference type="CDD" id="cd04301">
    <property type="entry name" value="NAT_SF"/>
    <property type="match status" value="1"/>
</dbReference>
<dbReference type="GO" id="GO:0016747">
    <property type="term" value="F:acyltransferase activity, transferring groups other than amino-acyl groups"/>
    <property type="evidence" value="ECO:0007669"/>
    <property type="project" value="InterPro"/>
</dbReference>
<dbReference type="PROSITE" id="PS51186">
    <property type="entry name" value="GNAT"/>
    <property type="match status" value="1"/>
</dbReference>
<dbReference type="AlphaFoldDB" id="W4QTB3"/>
<reference evidence="2 3" key="1">
    <citation type="journal article" date="2014" name="Genome Announc.">
        <title>Draft Genome Sequences of Three Alkaliphilic Bacillus Strains, Bacillus wakoensis JCM 9140T, Bacillus akibai JCM 9157T, and Bacillus hemicellulosilyticus JCM 9152T.</title>
        <authorList>
            <person name="Yuki M."/>
            <person name="Oshima K."/>
            <person name="Suda W."/>
            <person name="Oshida Y."/>
            <person name="Kitamura K."/>
            <person name="Iida T."/>
            <person name="Hattori M."/>
            <person name="Ohkuma M."/>
        </authorList>
    </citation>
    <scope>NUCLEOTIDE SEQUENCE [LARGE SCALE GENOMIC DNA]</scope>
    <source>
        <strain evidence="2 3">JCM 9157</strain>
    </source>
</reference>
<proteinExistence type="predicted"/>
<gene>
    <name evidence="2" type="ORF">JCM9157_2237</name>
</gene>
<sequence length="133" mass="15006">MTQITYSSTKTINAEQLAALFTMSGIKRPIDDLARLQRMIDHADLIITAWDGPEIVGIARAITDFSYCCYLSDLAVHKEYQQNGIGKNLIKTVQEHISNEVVLILLASETAMNYYPNIGFKKIENGFKIPRVR</sequence>
<keyword evidence="3" id="KW-1185">Reference proteome</keyword>
<name>W4QTB3_HALA3</name>
<dbReference type="InterPro" id="IPR053144">
    <property type="entry name" value="Acetyltransferase_Butenolide"/>
</dbReference>
<dbReference type="SUPFAM" id="SSF55729">
    <property type="entry name" value="Acyl-CoA N-acyltransferases (Nat)"/>
    <property type="match status" value="1"/>
</dbReference>
<dbReference type="STRING" id="1236973.JCM9157_2237"/>
<dbReference type="PANTHER" id="PTHR43233:SF1">
    <property type="entry name" value="FAMILY N-ACETYLTRANSFERASE, PUTATIVE (AFU_ORTHOLOGUE AFUA_6G03350)-RELATED"/>
    <property type="match status" value="1"/>
</dbReference>
<evidence type="ECO:0000259" key="1">
    <source>
        <dbReference type="PROSITE" id="PS51186"/>
    </source>
</evidence>
<dbReference type="Gene3D" id="3.40.630.30">
    <property type="match status" value="1"/>
</dbReference>
<dbReference type="OrthoDB" id="9775804at2"/>
<organism evidence="2 3">
    <name type="scientific">Halalkalibacter akibai (strain ATCC 43226 / DSM 21942 / CIP 109018 / JCM 9157 / 1139)</name>
    <name type="common">Bacillus akibai</name>
    <dbReference type="NCBI Taxonomy" id="1236973"/>
    <lineage>
        <taxon>Bacteria</taxon>
        <taxon>Bacillati</taxon>
        <taxon>Bacillota</taxon>
        <taxon>Bacilli</taxon>
        <taxon>Bacillales</taxon>
        <taxon>Bacillaceae</taxon>
        <taxon>Halalkalibacter</taxon>
    </lineage>
</organism>
<accession>W4QTB3</accession>
<dbReference type="InterPro" id="IPR016181">
    <property type="entry name" value="Acyl_CoA_acyltransferase"/>
</dbReference>
<dbReference type="EMBL" id="BAUV01000015">
    <property type="protein sequence ID" value="GAE35142.1"/>
    <property type="molecule type" value="Genomic_DNA"/>
</dbReference>
<dbReference type="RefSeq" id="WP_035664426.1">
    <property type="nucleotide sequence ID" value="NZ_BAUV01000015.1"/>
</dbReference>
<dbReference type="eggNOG" id="COG0454">
    <property type="taxonomic scope" value="Bacteria"/>
</dbReference>
<dbReference type="InterPro" id="IPR000182">
    <property type="entry name" value="GNAT_dom"/>
</dbReference>
<dbReference type="Proteomes" id="UP000018896">
    <property type="component" value="Unassembled WGS sequence"/>
</dbReference>
<evidence type="ECO:0000313" key="2">
    <source>
        <dbReference type="EMBL" id="GAE35142.1"/>
    </source>
</evidence>
<dbReference type="Pfam" id="PF13673">
    <property type="entry name" value="Acetyltransf_10"/>
    <property type="match status" value="1"/>
</dbReference>
<feature type="domain" description="N-acetyltransferase" evidence="1">
    <location>
        <begin position="4"/>
        <end position="133"/>
    </location>
</feature>
<keyword evidence="2" id="KW-0808">Transferase</keyword>
<comment type="caution">
    <text evidence="2">The sequence shown here is derived from an EMBL/GenBank/DDBJ whole genome shotgun (WGS) entry which is preliminary data.</text>
</comment>